<feature type="signal peptide" evidence="1">
    <location>
        <begin position="1"/>
        <end position="20"/>
    </location>
</feature>
<evidence type="ECO:0000256" key="1">
    <source>
        <dbReference type="SAM" id="SignalP"/>
    </source>
</evidence>
<evidence type="ECO:0000313" key="2">
    <source>
        <dbReference type="EMBL" id="EDW77187.1"/>
    </source>
</evidence>
<dbReference type="OrthoDB" id="7815025at2759"/>
<dbReference type="SMART" id="SM00697">
    <property type="entry name" value="DM8"/>
    <property type="match status" value="1"/>
</dbReference>
<evidence type="ECO:0008006" key="4">
    <source>
        <dbReference type="Google" id="ProtNLM"/>
    </source>
</evidence>
<reference evidence="2 3" key="1">
    <citation type="journal article" date="2007" name="Nature">
        <title>Evolution of genes and genomes on the Drosophila phylogeny.</title>
        <authorList>
            <consortium name="Drosophila 12 Genomes Consortium"/>
            <person name="Clark A.G."/>
            <person name="Eisen M.B."/>
            <person name="Smith D.R."/>
            <person name="Bergman C.M."/>
            <person name="Oliver B."/>
            <person name="Markow T.A."/>
            <person name="Kaufman T.C."/>
            <person name="Kellis M."/>
            <person name="Gelbart W."/>
            <person name="Iyer V.N."/>
            <person name="Pollard D.A."/>
            <person name="Sackton T.B."/>
            <person name="Larracuente A.M."/>
            <person name="Singh N.D."/>
            <person name="Abad J.P."/>
            <person name="Abt D.N."/>
            <person name="Adryan B."/>
            <person name="Aguade M."/>
            <person name="Akashi H."/>
            <person name="Anderson W.W."/>
            <person name="Aquadro C.F."/>
            <person name="Ardell D.H."/>
            <person name="Arguello R."/>
            <person name="Artieri C.G."/>
            <person name="Barbash D.A."/>
            <person name="Barker D."/>
            <person name="Barsanti P."/>
            <person name="Batterham P."/>
            <person name="Batzoglou S."/>
            <person name="Begun D."/>
            <person name="Bhutkar A."/>
            <person name="Blanco E."/>
            <person name="Bosak S.A."/>
            <person name="Bradley R.K."/>
            <person name="Brand A.D."/>
            <person name="Brent M.R."/>
            <person name="Brooks A.N."/>
            <person name="Brown R.H."/>
            <person name="Butlin R.K."/>
            <person name="Caggese C."/>
            <person name="Calvi B.R."/>
            <person name="Bernardo de Carvalho A."/>
            <person name="Caspi A."/>
            <person name="Castrezana S."/>
            <person name="Celniker S.E."/>
            <person name="Chang J.L."/>
            <person name="Chapple C."/>
            <person name="Chatterji S."/>
            <person name="Chinwalla A."/>
            <person name="Civetta A."/>
            <person name="Clifton S.W."/>
            <person name="Comeron J.M."/>
            <person name="Costello J.C."/>
            <person name="Coyne J.A."/>
            <person name="Daub J."/>
            <person name="David R.G."/>
            <person name="Delcher A.L."/>
            <person name="Delehaunty K."/>
            <person name="Do C.B."/>
            <person name="Ebling H."/>
            <person name="Edwards K."/>
            <person name="Eickbush T."/>
            <person name="Evans J.D."/>
            <person name="Filipski A."/>
            <person name="Findeiss S."/>
            <person name="Freyhult E."/>
            <person name="Fulton L."/>
            <person name="Fulton R."/>
            <person name="Garcia A.C."/>
            <person name="Gardiner A."/>
            <person name="Garfield D.A."/>
            <person name="Garvin B.E."/>
            <person name="Gibson G."/>
            <person name="Gilbert D."/>
            <person name="Gnerre S."/>
            <person name="Godfrey J."/>
            <person name="Good R."/>
            <person name="Gotea V."/>
            <person name="Gravely B."/>
            <person name="Greenberg A.J."/>
            <person name="Griffiths-Jones S."/>
            <person name="Gross S."/>
            <person name="Guigo R."/>
            <person name="Gustafson E.A."/>
            <person name="Haerty W."/>
            <person name="Hahn M.W."/>
            <person name="Halligan D.L."/>
            <person name="Halpern A.L."/>
            <person name="Halter G.M."/>
            <person name="Han M.V."/>
            <person name="Heger A."/>
            <person name="Hillier L."/>
            <person name="Hinrichs A.S."/>
            <person name="Holmes I."/>
            <person name="Hoskins R.A."/>
            <person name="Hubisz M.J."/>
            <person name="Hultmark D."/>
            <person name="Huntley M.A."/>
            <person name="Jaffe D.B."/>
            <person name="Jagadeeshan S."/>
            <person name="Jeck W.R."/>
            <person name="Johnson J."/>
            <person name="Jones C.D."/>
            <person name="Jordan W.C."/>
            <person name="Karpen G.H."/>
            <person name="Kataoka E."/>
            <person name="Keightley P.D."/>
            <person name="Kheradpour P."/>
            <person name="Kirkness E.F."/>
            <person name="Koerich L.B."/>
            <person name="Kristiansen K."/>
            <person name="Kudrna D."/>
            <person name="Kulathinal R.J."/>
            <person name="Kumar S."/>
            <person name="Kwok R."/>
            <person name="Lander E."/>
            <person name="Langley C.H."/>
            <person name="Lapoint R."/>
            <person name="Lazzaro B.P."/>
            <person name="Lee S.J."/>
            <person name="Levesque L."/>
            <person name="Li R."/>
            <person name="Lin C.F."/>
            <person name="Lin M.F."/>
            <person name="Lindblad-Toh K."/>
            <person name="Llopart A."/>
            <person name="Long M."/>
            <person name="Low L."/>
            <person name="Lozovsky E."/>
            <person name="Lu J."/>
            <person name="Luo M."/>
            <person name="Machado C.A."/>
            <person name="Makalowski W."/>
            <person name="Marzo M."/>
            <person name="Matsuda M."/>
            <person name="Matzkin L."/>
            <person name="McAllister B."/>
            <person name="McBride C.S."/>
            <person name="McKernan B."/>
            <person name="McKernan K."/>
            <person name="Mendez-Lago M."/>
            <person name="Minx P."/>
            <person name="Mollenhauer M.U."/>
            <person name="Montooth K."/>
            <person name="Mount S.M."/>
            <person name="Mu X."/>
            <person name="Myers E."/>
            <person name="Negre B."/>
            <person name="Newfeld S."/>
            <person name="Nielsen R."/>
            <person name="Noor M.A."/>
            <person name="O'Grady P."/>
            <person name="Pachter L."/>
            <person name="Papaceit M."/>
            <person name="Parisi M.J."/>
            <person name="Parisi M."/>
            <person name="Parts L."/>
            <person name="Pedersen J.S."/>
            <person name="Pesole G."/>
            <person name="Phillippy A.M."/>
            <person name="Ponting C.P."/>
            <person name="Pop M."/>
            <person name="Porcelli D."/>
            <person name="Powell J.R."/>
            <person name="Prohaska S."/>
            <person name="Pruitt K."/>
            <person name="Puig M."/>
            <person name="Quesneville H."/>
            <person name="Ram K.R."/>
            <person name="Rand D."/>
            <person name="Rasmussen M.D."/>
            <person name="Reed L.K."/>
            <person name="Reenan R."/>
            <person name="Reily A."/>
            <person name="Remington K.A."/>
            <person name="Rieger T.T."/>
            <person name="Ritchie M.G."/>
            <person name="Robin C."/>
            <person name="Rogers Y.H."/>
            <person name="Rohde C."/>
            <person name="Rozas J."/>
            <person name="Rubenfield M.J."/>
            <person name="Ruiz A."/>
            <person name="Russo S."/>
            <person name="Salzberg S.L."/>
            <person name="Sanchez-Gracia A."/>
            <person name="Saranga D.J."/>
            <person name="Sato H."/>
            <person name="Schaeffer S.W."/>
            <person name="Schatz M.C."/>
            <person name="Schlenke T."/>
            <person name="Schwartz R."/>
            <person name="Segarra C."/>
            <person name="Singh R.S."/>
            <person name="Sirot L."/>
            <person name="Sirota M."/>
            <person name="Sisneros N.B."/>
            <person name="Smith C.D."/>
            <person name="Smith T.F."/>
            <person name="Spieth J."/>
            <person name="Stage D.E."/>
            <person name="Stark A."/>
            <person name="Stephan W."/>
            <person name="Strausberg R.L."/>
            <person name="Strempel S."/>
            <person name="Sturgill D."/>
            <person name="Sutton G."/>
            <person name="Sutton G.G."/>
            <person name="Tao W."/>
            <person name="Teichmann S."/>
            <person name="Tobari Y.N."/>
            <person name="Tomimura Y."/>
            <person name="Tsolas J.M."/>
            <person name="Valente V.L."/>
            <person name="Venter E."/>
            <person name="Venter J.C."/>
            <person name="Vicario S."/>
            <person name="Vieira F.G."/>
            <person name="Vilella A.J."/>
            <person name="Villasante A."/>
            <person name="Walenz B."/>
            <person name="Wang J."/>
            <person name="Wasserman M."/>
            <person name="Watts T."/>
            <person name="Wilson D."/>
            <person name="Wilson R.K."/>
            <person name="Wing R.A."/>
            <person name="Wolfner M.F."/>
            <person name="Wong A."/>
            <person name="Wong G.K."/>
            <person name="Wu C.I."/>
            <person name="Wu G."/>
            <person name="Yamamoto D."/>
            <person name="Yang H.P."/>
            <person name="Yang S.P."/>
            <person name="Yorke J.A."/>
            <person name="Yoshida K."/>
            <person name="Zdobnov E."/>
            <person name="Zhang P."/>
            <person name="Zhang Y."/>
            <person name="Zimin A.V."/>
            <person name="Baldwin J."/>
            <person name="Abdouelleil A."/>
            <person name="Abdulkadir J."/>
            <person name="Abebe A."/>
            <person name="Abera B."/>
            <person name="Abreu J."/>
            <person name="Acer S.C."/>
            <person name="Aftuck L."/>
            <person name="Alexander A."/>
            <person name="An P."/>
            <person name="Anderson E."/>
            <person name="Anderson S."/>
            <person name="Arachi H."/>
            <person name="Azer M."/>
            <person name="Bachantsang P."/>
            <person name="Barry A."/>
            <person name="Bayul T."/>
            <person name="Berlin A."/>
            <person name="Bessette D."/>
            <person name="Bloom T."/>
            <person name="Blye J."/>
            <person name="Boguslavskiy L."/>
            <person name="Bonnet C."/>
            <person name="Boukhgalter B."/>
            <person name="Bourzgui I."/>
            <person name="Brown A."/>
            <person name="Cahill P."/>
            <person name="Channer S."/>
            <person name="Cheshatsang Y."/>
            <person name="Chuda L."/>
            <person name="Citroen M."/>
            <person name="Collymore A."/>
            <person name="Cooke P."/>
            <person name="Costello M."/>
            <person name="D'Aco K."/>
            <person name="Daza R."/>
            <person name="De Haan G."/>
            <person name="DeGray S."/>
            <person name="DeMaso C."/>
            <person name="Dhargay N."/>
            <person name="Dooley K."/>
            <person name="Dooley E."/>
            <person name="Doricent M."/>
            <person name="Dorje P."/>
            <person name="Dorjee K."/>
            <person name="Dupes A."/>
            <person name="Elong R."/>
            <person name="Falk J."/>
            <person name="Farina A."/>
            <person name="Faro S."/>
            <person name="Ferguson D."/>
            <person name="Fisher S."/>
            <person name="Foley C.D."/>
            <person name="Franke A."/>
            <person name="Friedrich D."/>
            <person name="Gadbois L."/>
            <person name="Gearin G."/>
            <person name="Gearin C.R."/>
            <person name="Giannoukos G."/>
            <person name="Goode T."/>
            <person name="Graham J."/>
            <person name="Grandbois E."/>
            <person name="Grewal S."/>
            <person name="Gyaltsen K."/>
            <person name="Hafez N."/>
            <person name="Hagos B."/>
            <person name="Hall J."/>
            <person name="Henson C."/>
            <person name="Hollinger A."/>
            <person name="Honan T."/>
            <person name="Huard M.D."/>
            <person name="Hughes L."/>
            <person name="Hurhula B."/>
            <person name="Husby M.E."/>
            <person name="Kamat A."/>
            <person name="Kanga B."/>
            <person name="Kashin S."/>
            <person name="Khazanovich D."/>
            <person name="Kisner P."/>
            <person name="Lance K."/>
            <person name="Lara M."/>
            <person name="Lee W."/>
            <person name="Lennon N."/>
            <person name="Letendre F."/>
            <person name="LeVine R."/>
            <person name="Lipovsky A."/>
            <person name="Liu X."/>
            <person name="Liu J."/>
            <person name="Liu S."/>
            <person name="Lokyitsang T."/>
            <person name="Lokyitsang Y."/>
            <person name="Lubonja R."/>
            <person name="Lui A."/>
            <person name="MacDonald P."/>
            <person name="Magnisalis V."/>
            <person name="Maru K."/>
            <person name="Matthews C."/>
            <person name="McCusker W."/>
            <person name="McDonough S."/>
            <person name="Mehta T."/>
            <person name="Meldrim J."/>
            <person name="Meneus L."/>
            <person name="Mihai O."/>
            <person name="Mihalev A."/>
            <person name="Mihova T."/>
            <person name="Mittelman R."/>
            <person name="Mlenga V."/>
            <person name="Montmayeur A."/>
            <person name="Mulrain L."/>
            <person name="Navidi A."/>
            <person name="Naylor J."/>
            <person name="Negash T."/>
            <person name="Nguyen T."/>
            <person name="Nguyen N."/>
            <person name="Nicol R."/>
            <person name="Norbu C."/>
            <person name="Norbu N."/>
            <person name="Novod N."/>
            <person name="O'Neill B."/>
            <person name="Osman S."/>
            <person name="Markiewicz E."/>
            <person name="Oyono O.L."/>
            <person name="Patti C."/>
            <person name="Phunkhang P."/>
            <person name="Pierre F."/>
            <person name="Priest M."/>
            <person name="Raghuraman S."/>
            <person name="Rege F."/>
            <person name="Reyes R."/>
            <person name="Rise C."/>
            <person name="Rogov P."/>
            <person name="Ross K."/>
            <person name="Ryan E."/>
            <person name="Settipalli S."/>
            <person name="Shea T."/>
            <person name="Sherpa N."/>
            <person name="Shi L."/>
            <person name="Shih D."/>
            <person name="Sparrow T."/>
            <person name="Spaulding J."/>
            <person name="Stalker J."/>
            <person name="Stange-Thomann N."/>
            <person name="Stavropoulos S."/>
            <person name="Stone C."/>
            <person name="Strader C."/>
            <person name="Tesfaye S."/>
            <person name="Thomson T."/>
            <person name="Thoulutsang Y."/>
            <person name="Thoulutsang D."/>
            <person name="Topham K."/>
            <person name="Topping I."/>
            <person name="Tsamla T."/>
            <person name="Vassiliev H."/>
            <person name="Vo A."/>
            <person name="Wangchuk T."/>
            <person name="Wangdi T."/>
            <person name="Weiand M."/>
            <person name="Wilkinson J."/>
            <person name="Wilson A."/>
            <person name="Yadav S."/>
            <person name="Young G."/>
            <person name="Yu Q."/>
            <person name="Zembek L."/>
            <person name="Zhong D."/>
            <person name="Zimmer A."/>
            <person name="Zwirko Z."/>
            <person name="Jaffe D.B."/>
            <person name="Alvarez P."/>
            <person name="Brockman W."/>
            <person name="Butler J."/>
            <person name="Chin C."/>
            <person name="Gnerre S."/>
            <person name="Grabherr M."/>
            <person name="Kleber M."/>
            <person name="Mauceli E."/>
            <person name="MacCallum I."/>
        </authorList>
    </citation>
    <scope>NUCLEOTIDE SEQUENCE [LARGE SCALE GENOMIC DNA]</scope>
    <source>
        <strain evidence="3">Tucson 14030-0811.24</strain>
    </source>
</reference>
<keyword evidence="3" id="KW-1185">Reference proteome</keyword>
<dbReference type="PANTHER" id="PTHR20898">
    <property type="entry name" value="DAEDALUS ON 3-RELATED-RELATED"/>
    <property type="match status" value="1"/>
</dbReference>
<feature type="chain" id="PRO_5002819003" description="MD-2-related lipid-recognition domain-containing protein" evidence="1">
    <location>
        <begin position="21"/>
        <end position="191"/>
    </location>
</feature>
<dbReference type="Pfam" id="PF06477">
    <property type="entry name" value="DUF1091"/>
    <property type="match status" value="1"/>
</dbReference>
<dbReference type="PANTHER" id="PTHR20898:SF0">
    <property type="entry name" value="DAEDALUS ON 3-RELATED"/>
    <property type="match status" value="1"/>
</dbReference>
<dbReference type="EMBL" id="CH963894">
    <property type="protein sequence ID" value="EDW77187.1"/>
    <property type="molecule type" value="Genomic_DNA"/>
</dbReference>
<evidence type="ECO:0000313" key="3">
    <source>
        <dbReference type="Proteomes" id="UP000007798"/>
    </source>
</evidence>
<gene>
    <name evidence="2" type="primary">Dwil\GK22236</name>
    <name evidence="2" type="ORF">Dwil_GK22236</name>
</gene>
<keyword evidence="1" id="KW-0732">Signal</keyword>
<dbReference type="InParanoid" id="B4MYJ8"/>
<dbReference type="OMA" id="TDGCQLL"/>
<organism evidence="2 3">
    <name type="scientific">Drosophila willistoni</name>
    <name type="common">Fruit fly</name>
    <dbReference type="NCBI Taxonomy" id="7260"/>
    <lineage>
        <taxon>Eukaryota</taxon>
        <taxon>Metazoa</taxon>
        <taxon>Ecdysozoa</taxon>
        <taxon>Arthropoda</taxon>
        <taxon>Hexapoda</taxon>
        <taxon>Insecta</taxon>
        <taxon>Pterygota</taxon>
        <taxon>Neoptera</taxon>
        <taxon>Endopterygota</taxon>
        <taxon>Diptera</taxon>
        <taxon>Brachycera</taxon>
        <taxon>Muscomorpha</taxon>
        <taxon>Ephydroidea</taxon>
        <taxon>Drosophilidae</taxon>
        <taxon>Drosophila</taxon>
        <taxon>Sophophora</taxon>
    </lineage>
</organism>
<name>B4MYJ8_DROWI</name>
<protein>
    <recommendedName>
        <fullName evidence="4">MD-2-related lipid-recognition domain-containing protein</fullName>
    </recommendedName>
</protein>
<dbReference type="STRING" id="7260.B4MYJ8"/>
<dbReference type="HOGENOM" id="CLU_1385477_0_0_1"/>
<dbReference type="eggNOG" id="ENOG502TCY0">
    <property type="taxonomic scope" value="Eukaryota"/>
</dbReference>
<sequence>MRYKFVLWLLFATIVGLVESKNDFEMQFENFTCSTDDDKGIFIQEFKCGLSKNLKRRTFSMEFMLKQTLNDHDFFMTIVLPRPNMRMDFVLLNLTTDGCQLLANKNQVPLMHMGRSLVERYSNLPKQCPFETGITYYIRGFRMDLSLIPAVEMETPVKVVLGYQRKHLTLVRGHLVARVQRTVTGGKKSKV</sequence>
<dbReference type="AlphaFoldDB" id="B4MYJ8"/>
<dbReference type="Proteomes" id="UP000007798">
    <property type="component" value="Unassembled WGS sequence"/>
</dbReference>
<dbReference type="PhylomeDB" id="B4MYJ8"/>
<proteinExistence type="predicted"/>
<dbReference type="InterPro" id="IPR010512">
    <property type="entry name" value="DUF1091"/>
</dbReference>
<accession>B4MYJ8</accession>
<dbReference type="KEGG" id="dwi:6643369"/>